<dbReference type="AlphaFoldDB" id="A0A4V2RNJ0"/>
<dbReference type="SMART" id="SM00387">
    <property type="entry name" value="HATPase_c"/>
    <property type="match status" value="1"/>
</dbReference>
<reference evidence="9 10" key="1">
    <citation type="submission" date="2019-03" db="EMBL/GenBank/DDBJ databases">
        <title>Genomic Encyclopedia of Archaeal and Bacterial Type Strains, Phase II (KMG-II): from individual species to whole genera.</title>
        <authorList>
            <person name="Goeker M."/>
        </authorList>
    </citation>
    <scope>NUCLEOTIDE SEQUENCE [LARGE SCALE GENOMIC DNA]</scope>
    <source>
        <strain evidence="9 10">RL-C</strain>
    </source>
</reference>
<dbReference type="SUPFAM" id="SSF47384">
    <property type="entry name" value="Homodimeric domain of signal transducing histidine kinase"/>
    <property type="match status" value="1"/>
</dbReference>
<accession>A0A4V2RNJ0</accession>
<keyword evidence="3" id="KW-0597">Phosphoprotein</keyword>
<evidence type="ECO:0000259" key="8">
    <source>
        <dbReference type="PROSITE" id="PS50109"/>
    </source>
</evidence>
<dbReference type="PRINTS" id="PR00344">
    <property type="entry name" value="BCTRLSENSOR"/>
</dbReference>
<evidence type="ECO:0000256" key="6">
    <source>
        <dbReference type="ARBA" id="ARBA00023012"/>
    </source>
</evidence>
<dbReference type="PROSITE" id="PS50109">
    <property type="entry name" value="HIS_KIN"/>
    <property type="match status" value="1"/>
</dbReference>
<evidence type="ECO:0000256" key="2">
    <source>
        <dbReference type="ARBA" id="ARBA00012438"/>
    </source>
</evidence>
<dbReference type="PANTHER" id="PTHR43711">
    <property type="entry name" value="TWO-COMPONENT HISTIDINE KINASE"/>
    <property type="match status" value="1"/>
</dbReference>
<evidence type="ECO:0000313" key="9">
    <source>
        <dbReference type="EMBL" id="TCN63880.1"/>
    </source>
</evidence>
<keyword evidence="7" id="KW-0175">Coiled coil</keyword>
<dbReference type="RefSeq" id="WP_131840032.1">
    <property type="nucleotide sequence ID" value="NZ_SLWB01000014.1"/>
</dbReference>
<proteinExistence type="predicted"/>
<evidence type="ECO:0000256" key="5">
    <source>
        <dbReference type="ARBA" id="ARBA00022777"/>
    </source>
</evidence>
<dbReference type="InterPro" id="IPR003594">
    <property type="entry name" value="HATPase_dom"/>
</dbReference>
<protein>
    <recommendedName>
        <fullName evidence="2">histidine kinase</fullName>
        <ecNumber evidence="2">2.7.13.3</ecNumber>
    </recommendedName>
</protein>
<keyword evidence="5 9" id="KW-0418">Kinase</keyword>
<dbReference type="EC" id="2.7.13.3" evidence="2"/>
<organism evidence="9 10">
    <name type="scientific">Acetobacteroides hydrogenigenes</name>
    <dbReference type="NCBI Taxonomy" id="979970"/>
    <lineage>
        <taxon>Bacteria</taxon>
        <taxon>Pseudomonadati</taxon>
        <taxon>Bacteroidota</taxon>
        <taxon>Bacteroidia</taxon>
        <taxon>Bacteroidales</taxon>
        <taxon>Rikenellaceae</taxon>
        <taxon>Acetobacteroides</taxon>
    </lineage>
</organism>
<dbReference type="PANTHER" id="PTHR43711:SF1">
    <property type="entry name" value="HISTIDINE KINASE 1"/>
    <property type="match status" value="1"/>
</dbReference>
<keyword evidence="6" id="KW-0902">Two-component regulatory system</keyword>
<dbReference type="Gene3D" id="3.30.565.10">
    <property type="entry name" value="Histidine kinase-like ATPase, C-terminal domain"/>
    <property type="match status" value="1"/>
</dbReference>
<dbReference type="InterPro" id="IPR050736">
    <property type="entry name" value="Sensor_HK_Regulatory"/>
</dbReference>
<dbReference type="InterPro" id="IPR036097">
    <property type="entry name" value="HisK_dim/P_sf"/>
</dbReference>
<dbReference type="Pfam" id="PF02518">
    <property type="entry name" value="HATPase_c"/>
    <property type="match status" value="1"/>
</dbReference>
<keyword evidence="4" id="KW-0808">Transferase</keyword>
<comment type="caution">
    <text evidence="9">The sequence shown here is derived from an EMBL/GenBank/DDBJ whole genome shotgun (WGS) entry which is preliminary data.</text>
</comment>
<feature type="coiled-coil region" evidence="7">
    <location>
        <begin position="26"/>
        <end position="53"/>
    </location>
</feature>
<dbReference type="SUPFAM" id="SSF55874">
    <property type="entry name" value="ATPase domain of HSP90 chaperone/DNA topoisomerase II/histidine kinase"/>
    <property type="match status" value="1"/>
</dbReference>
<evidence type="ECO:0000256" key="1">
    <source>
        <dbReference type="ARBA" id="ARBA00000085"/>
    </source>
</evidence>
<evidence type="ECO:0000256" key="4">
    <source>
        <dbReference type="ARBA" id="ARBA00022679"/>
    </source>
</evidence>
<name>A0A4V2RNJ0_9BACT</name>
<dbReference type="InterPro" id="IPR004358">
    <property type="entry name" value="Sig_transdc_His_kin-like_C"/>
</dbReference>
<dbReference type="InterPro" id="IPR036890">
    <property type="entry name" value="HATPase_C_sf"/>
</dbReference>
<dbReference type="OrthoDB" id="9813151at2"/>
<keyword evidence="10" id="KW-1185">Reference proteome</keyword>
<dbReference type="Proteomes" id="UP000294830">
    <property type="component" value="Unassembled WGS sequence"/>
</dbReference>
<dbReference type="GO" id="GO:0000155">
    <property type="term" value="F:phosphorelay sensor kinase activity"/>
    <property type="evidence" value="ECO:0007669"/>
    <property type="project" value="InterPro"/>
</dbReference>
<dbReference type="FunFam" id="3.30.565.10:FF:000006">
    <property type="entry name" value="Sensor histidine kinase WalK"/>
    <property type="match status" value="1"/>
</dbReference>
<feature type="domain" description="Histidine kinase" evidence="8">
    <location>
        <begin position="53"/>
        <end position="271"/>
    </location>
</feature>
<comment type="catalytic activity">
    <reaction evidence="1">
        <text>ATP + protein L-histidine = ADP + protein N-phospho-L-histidine.</text>
        <dbReference type="EC" id="2.7.13.3"/>
    </reaction>
</comment>
<dbReference type="EMBL" id="SLWB01000014">
    <property type="protein sequence ID" value="TCN63880.1"/>
    <property type="molecule type" value="Genomic_DNA"/>
</dbReference>
<evidence type="ECO:0000256" key="7">
    <source>
        <dbReference type="SAM" id="Coils"/>
    </source>
</evidence>
<evidence type="ECO:0000313" key="10">
    <source>
        <dbReference type="Proteomes" id="UP000294830"/>
    </source>
</evidence>
<dbReference type="InterPro" id="IPR005467">
    <property type="entry name" value="His_kinase_dom"/>
</dbReference>
<gene>
    <name evidence="9" type="ORF">CLV25_11435</name>
</gene>
<sequence>MKLTDVELLDELKSRFEENAYSLKHLSELNLELMSLNRKLEESEKMKSNFLSNIRNEIVNPFASILGLATHIQACGPDRMDKVRQMAAMIHSEAFSLDFQLQNIFAAAELEAGESHLSCMNVDVSALLESVIESYRFELQKRSITVDLTCSCKGMEFKTDAGKLKLIILNLLDNGIKFSQMGGRVEIVSSCSQGILEVAIRDYGIGIEEKNLAFIFDRFKRINTDVNTLNGGYGLGLTVAKAMLEALEGTIEVHSKVGEGSQFIVRIPEAKAADEVEGFAADANEFMFDSDNEIF</sequence>
<dbReference type="Gene3D" id="1.10.287.130">
    <property type="match status" value="1"/>
</dbReference>
<evidence type="ECO:0000256" key="3">
    <source>
        <dbReference type="ARBA" id="ARBA00022553"/>
    </source>
</evidence>